<protein>
    <recommendedName>
        <fullName evidence="4">Secreted protein</fullName>
    </recommendedName>
</protein>
<evidence type="ECO:0000256" key="1">
    <source>
        <dbReference type="SAM" id="MobiDB-lite"/>
    </source>
</evidence>
<reference evidence="2 3" key="1">
    <citation type="journal article" date="2023" name="Plants (Basel)">
        <title>Bridging the Gap: Combining Genomics and Transcriptomics Approaches to Understand Stylosanthes scabra, an Orphan Legume from the Brazilian Caatinga.</title>
        <authorList>
            <person name="Ferreira-Neto J.R.C."/>
            <person name="da Silva M.D."/>
            <person name="Binneck E."/>
            <person name="de Melo N.F."/>
            <person name="da Silva R.H."/>
            <person name="de Melo A.L.T.M."/>
            <person name="Pandolfi V."/>
            <person name="Bustamante F.O."/>
            <person name="Brasileiro-Vidal A.C."/>
            <person name="Benko-Iseppon A.M."/>
        </authorList>
    </citation>
    <scope>NUCLEOTIDE SEQUENCE [LARGE SCALE GENOMIC DNA]</scope>
    <source>
        <tissue evidence="2">Leaves</tissue>
    </source>
</reference>
<dbReference type="EMBL" id="JASCZI010151839">
    <property type="protein sequence ID" value="MED6174628.1"/>
    <property type="molecule type" value="Genomic_DNA"/>
</dbReference>
<gene>
    <name evidence="2" type="ORF">PIB30_070790</name>
</gene>
<evidence type="ECO:0008006" key="4">
    <source>
        <dbReference type="Google" id="ProtNLM"/>
    </source>
</evidence>
<feature type="region of interest" description="Disordered" evidence="1">
    <location>
        <begin position="127"/>
        <end position="156"/>
    </location>
</feature>
<sequence>MGTRQVDQASSSVVLFTTLATACGNEDDGCVHGGVRIRVITFQTKMTHTKHQELILAWSARWVNGSGDRGFATVAMGKGGKTETGHLVKPRDYRIQARLDHAKAWAKRDPRPKWCHDRVLTTPRRELSPLTTPRCGREAHKHSVTAPEASQGVDPA</sequence>
<evidence type="ECO:0000313" key="3">
    <source>
        <dbReference type="Proteomes" id="UP001341840"/>
    </source>
</evidence>
<dbReference type="PROSITE" id="PS51257">
    <property type="entry name" value="PROKAR_LIPOPROTEIN"/>
    <property type="match status" value="1"/>
</dbReference>
<proteinExistence type="predicted"/>
<keyword evidence="3" id="KW-1185">Reference proteome</keyword>
<accession>A0ABU6VPL9</accession>
<name>A0ABU6VPL9_9FABA</name>
<organism evidence="2 3">
    <name type="scientific">Stylosanthes scabra</name>
    <dbReference type="NCBI Taxonomy" id="79078"/>
    <lineage>
        <taxon>Eukaryota</taxon>
        <taxon>Viridiplantae</taxon>
        <taxon>Streptophyta</taxon>
        <taxon>Embryophyta</taxon>
        <taxon>Tracheophyta</taxon>
        <taxon>Spermatophyta</taxon>
        <taxon>Magnoliopsida</taxon>
        <taxon>eudicotyledons</taxon>
        <taxon>Gunneridae</taxon>
        <taxon>Pentapetalae</taxon>
        <taxon>rosids</taxon>
        <taxon>fabids</taxon>
        <taxon>Fabales</taxon>
        <taxon>Fabaceae</taxon>
        <taxon>Papilionoideae</taxon>
        <taxon>50 kb inversion clade</taxon>
        <taxon>dalbergioids sensu lato</taxon>
        <taxon>Dalbergieae</taxon>
        <taxon>Pterocarpus clade</taxon>
        <taxon>Stylosanthes</taxon>
    </lineage>
</organism>
<comment type="caution">
    <text evidence="2">The sequence shown here is derived from an EMBL/GenBank/DDBJ whole genome shotgun (WGS) entry which is preliminary data.</text>
</comment>
<dbReference type="Proteomes" id="UP001341840">
    <property type="component" value="Unassembled WGS sequence"/>
</dbReference>
<evidence type="ECO:0000313" key="2">
    <source>
        <dbReference type="EMBL" id="MED6174628.1"/>
    </source>
</evidence>